<evidence type="ECO:0000256" key="1">
    <source>
        <dbReference type="SAM" id="MobiDB-lite"/>
    </source>
</evidence>
<evidence type="ECO:0000313" key="3">
    <source>
        <dbReference type="EMBL" id="NRF65596.1"/>
    </source>
</evidence>
<dbReference type="EMBL" id="JABRWJ010000001">
    <property type="protein sequence ID" value="NRF65596.1"/>
    <property type="molecule type" value="Genomic_DNA"/>
</dbReference>
<dbReference type="RefSeq" id="WP_173119785.1">
    <property type="nucleotide sequence ID" value="NZ_JABRWJ010000001.1"/>
</dbReference>
<keyword evidence="2" id="KW-0812">Transmembrane</keyword>
<keyword evidence="4" id="KW-1185">Reference proteome</keyword>
<dbReference type="Proteomes" id="UP000737171">
    <property type="component" value="Unassembled WGS sequence"/>
</dbReference>
<feature type="transmembrane region" description="Helical" evidence="2">
    <location>
        <begin position="6"/>
        <end position="26"/>
    </location>
</feature>
<feature type="compositionally biased region" description="Basic and acidic residues" evidence="1">
    <location>
        <begin position="236"/>
        <end position="252"/>
    </location>
</feature>
<evidence type="ECO:0000313" key="4">
    <source>
        <dbReference type="Proteomes" id="UP000737171"/>
    </source>
</evidence>
<evidence type="ECO:0000256" key="2">
    <source>
        <dbReference type="SAM" id="Phobius"/>
    </source>
</evidence>
<keyword evidence="2" id="KW-1133">Transmembrane helix</keyword>
<accession>A0ABX2EAL2</accession>
<organism evidence="3 4">
    <name type="scientific">Pseudaquabacterium terrae</name>
    <dbReference type="NCBI Taxonomy" id="2732868"/>
    <lineage>
        <taxon>Bacteria</taxon>
        <taxon>Pseudomonadati</taxon>
        <taxon>Pseudomonadota</taxon>
        <taxon>Betaproteobacteria</taxon>
        <taxon>Burkholderiales</taxon>
        <taxon>Sphaerotilaceae</taxon>
        <taxon>Pseudaquabacterium</taxon>
    </lineage>
</organism>
<name>A0ABX2EAL2_9BURK</name>
<keyword evidence="2" id="KW-0472">Membrane</keyword>
<protein>
    <submittedName>
        <fullName evidence="3">BON domain-containing protein</fullName>
    </submittedName>
</protein>
<feature type="region of interest" description="Disordered" evidence="1">
    <location>
        <begin position="220"/>
        <end position="252"/>
    </location>
</feature>
<gene>
    <name evidence="3" type="ORF">HLB44_01230</name>
</gene>
<reference evidence="3 4" key="1">
    <citation type="submission" date="2020-05" db="EMBL/GenBank/DDBJ databases">
        <title>Aquincola sp. isolate from soil.</title>
        <authorList>
            <person name="Han J."/>
            <person name="Kim D.-U."/>
        </authorList>
    </citation>
    <scope>NUCLEOTIDE SEQUENCE [LARGE SCALE GENOMIC DNA]</scope>
    <source>
        <strain evidence="3 4">S2</strain>
    </source>
</reference>
<comment type="caution">
    <text evidence="3">The sequence shown here is derived from an EMBL/GenBank/DDBJ whole genome shotgun (WGS) entry which is preliminary data.</text>
</comment>
<proteinExistence type="predicted"/>
<sequence length="252" mass="26637">MNRSPALGPGSLLLAAGAGAVLMYLLDPQSGRRRVGLLKNQLQHGRHVATKAADVGWRDLAQRTGGLFAILRGTLLNPPPDDAVLVDRARARLGRLISHPHTIEISAQHGEITLRGLALDRERQPLLRGLQAVSGVRQVHDLVDWHAEAGRLPSLQGSRLRSGPRTELLQQHWAPGPRLLATVVGGALAAWAIGHRGAGSRLLGGAGVALALRALTGRPGATDPAETAVLDSGPLQRDDPALPPSPDKRALH</sequence>